<evidence type="ECO:0000313" key="2">
    <source>
        <dbReference type="Proteomes" id="UP000192328"/>
    </source>
</evidence>
<comment type="caution">
    <text evidence="1">The sequence shown here is derived from an EMBL/GenBank/DDBJ whole genome shotgun (WGS) entry which is preliminary data.</text>
</comment>
<organism evidence="1 2">
    <name type="scientific">Aristaeella lactis</name>
    <dbReference type="NCBI Taxonomy" id="3046383"/>
    <lineage>
        <taxon>Bacteria</taxon>
        <taxon>Bacillati</taxon>
        <taxon>Bacillota</taxon>
        <taxon>Clostridia</taxon>
        <taxon>Eubacteriales</taxon>
        <taxon>Aristaeellaceae</taxon>
        <taxon>Aristaeella</taxon>
    </lineage>
</organism>
<sequence length="408" mass="46298">MEKMRKILKNILLLCLCMALFTGSALAANEVLDISSEGYDSMEYALTLPDGRLVFTGKHGEPGNYMNSRARLLCLNPDRTVSWEYIHPAEGSWGAHGVVLMKDGTLCVRLTNSPYQTLAEDKLVFFTQDGQLTGREIPLEEKETKEGFFRYGISDYGMITYYVTHEAEDWDKEYREFSDWDGNVLFRTEGNSAFLTDRTIEEEDGVVLIGYENGKNGAGKIIKLDWQGNTVWETVVPFLTDANGGAMLHCGMKTSDGGYLAVLMERPLDMSSGRWKTALVKFSSTGRILWQNVESFDRQPDSMFPDLIEYDGKYVLECEDRERFASLDIPIRYMWFDADGNELGITELSVRKEELPRLEKSKKASLFCGSLFVMGNELWTDCMSDNDSDNHEKQMASVDTVLIRIPEL</sequence>
<reference evidence="1" key="1">
    <citation type="submission" date="2017-04" db="EMBL/GenBank/DDBJ databases">
        <authorList>
            <person name="Varghese N."/>
            <person name="Submissions S."/>
        </authorList>
    </citation>
    <scope>NUCLEOTIDE SEQUENCE</scope>
    <source>
        <strain evidence="1">WTE2008</strain>
    </source>
</reference>
<name>A0AC61PLA8_9FIRM</name>
<gene>
    <name evidence="1" type="ORF">SAMN06297397_1614</name>
</gene>
<dbReference type="EMBL" id="FWXZ01000002">
    <property type="protein sequence ID" value="SMC59269.1"/>
    <property type="molecule type" value="Genomic_DNA"/>
</dbReference>
<protein>
    <submittedName>
        <fullName evidence="1">Uncharacterized protein</fullName>
    </submittedName>
</protein>
<evidence type="ECO:0000313" key="1">
    <source>
        <dbReference type="EMBL" id="SMC59269.1"/>
    </source>
</evidence>
<dbReference type="Proteomes" id="UP000192328">
    <property type="component" value="Unassembled WGS sequence"/>
</dbReference>
<accession>A0AC61PLA8</accession>
<proteinExistence type="predicted"/>
<keyword evidence="2" id="KW-1185">Reference proteome</keyword>